<keyword evidence="2" id="KW-1185">Reference proteome</keyword>
<dbReference type="InterPro" id="IPR016032">
    <property type="entry name" value="Sig_transdc_resp-reg_C-effctor"/>
</dbReference>
<dbReference type="GO" id="GO:0006355">
    <property type="term" value="P:regulation of DNA-templated transcription"/>
    <property type="evidence" value="ECO:0007669"/>
    <property type="project" value="InterPro"/>
</dbReference>
<proteinExistence type="predicted"/>
<sequence>MVNNLVLELHGKYTTLRQKLSSKYAALTEYDLRLCIMLKANIPTKDIALLLNITPDSVKKAKHRLRRKMKMHPRLSWHEFLDSIN</sequence>
<dbReference type="Proteomes" id="UP000095552">
    <property type="component" value="Unassembled WGS sequence"/>
</dbReference>
<protein>
    <recommendedName>
        <fullName evidence="3">HTH luxR-type domain-containing protein</fullName>
    </recommendedName>
</protein>
<gene>
    <name evidence="1" type="ORF">BFP71_00075</name>
</gene>
<evidence type="ECO:0008006" key="3">
    <source>
        <dbReference type="Google" id="ProtNLM"/>
    </source>
</evidence>
<reference evidence="1 2" key="1">
    <citation type="submission" date="2016-08" db="EMBL/GenBank/DDBJ databases">
        <title>Draft genome of Fabibacter sp. strain SK-8.</title>
        <authorList>
            <person name="Wong S.-K."/>
            <person name="Hamasaki K."/>
            <person name="Yoshizawa S."/>
        </authorList>
    </citation>
    <scope>NUCLEOTIDE SEQUENCE [LARGE SCALE GENOMIC DNA]</scope>
    <source>
        <strain evidence="1 2">SK-8</strain>
    </source>
</reference>
<organism evidence="1 2">
    <name type="scientific">Roseivirga misakiensis</name>
    <dbReference type="NCBI Taxonomy" id="1563681"/>
    <lineage>
        <taxon>Bacteria</taxon>
        <taxon>Pseudomonadati</taxon>
        <taxon>Bacteroidota</taxon>
        <taxon>Cytophagia</taxon>
        <taxon>Cytophagales</taxon>
        <taxon>Roseivirgaceae</taxon>
        <taxon>Roseivirga</taxon>
    </lineage>
</organism>
<comment type="caution">
    <text evidence="1">The sequence shown here is derived from an EMBL/GenBank/DDBJ whole genome shotgun (WGS) entry which is preliminary data.</text>
</comment>
<dbReference type="SUPFAM" id="SSF46894">
    <property type="entry name" value="C-terminal effector domain of the bipartite response regulators"/>
    <property type="match status" value="1"/>
</dbReference>
<dbReference type="Gene3D" id="1.10.10.10">
    <property type="entry name" value="Winged helix-like DNA-binding domain superfamily/Winged helix DNA-binding domain"/>
    <property type="match status" value="1"/>
</dbReference>
<dbReference type="InterPro" id="IPR036388">
    <property type="entry name" value="WH-like_DNA-bd_sf"/>
</dbReference>
<dbReference type="EMBL" id="MDGQ01000002">
    <property type="protein sequence ID" value="OEK07440.1"/>
    <property type="molecule type" value="Genomic_DNA"/>
</dbReference>
<dbReference type="STRING" id="1563681.BFP71_00075"/>
<name>A0A1E5T7V7_9BACT</name>
<evidence type="ECO:0000313" key="2">
    <source>
        <dbReference type="Proteomes" id="UP000095552"/>
    </source>
</evidence>
<dbReference type="GO" id="GO:0003677">
    <property type="term" value="F:DNA binding"/>
    <property type="evidence" value="ECO:0007669"/>
    <property type="project" value="InterPro"/>
</dbReference>
<dbReference type="AlphaFoldDB" id="A0A1E5T7V7"/>
<evidence type="ECO:0000313" key="1">
    <source>
        <dbReference type="EMBL" id="OEK07440.1"/>
    </source>
</evidence>
<accession>A0A1E5T7V7</accession>